<comment type="caution">
    <text evidence="4">The sequence shown here is derived from an EMBL/GenBank/DDBJ whole genome shotgun (WGS) entry which is preliminary data.</text>
</comment>
<comment type="similarity">
    <text evidence="1 2">Belongs to the pseudouridine synthase RluA family.</text>
</comment>
<dbReference type="GO" id="GO:0009982">
    <property type="term" value="F:pseudouridine synthase activity"/>
    <property type="evidence" value="ECO:0007669"/>
    <property type="project" value="InterPro"/>
</dbReference>
<gene>
    <name evidence="4" type="primary">rluD_1</name>
    <name evidence="4" type="ORF">Mterra_01307</name>
</gene>
<dbReference type="CDD" id="cd02869">
    <property type="entry name" value="PseudoU_synth_RluA_like"/>
    <property type="match status" value="1"/>
</dbReference>
<dbReference type="NCBIfam" id="TIGR00005">
    <property type="entry name" value="rluA_subfam"/>
    <property type="match status" value="1"/>
</dbReference>
<dbReference type="PROSITE" id="PS01129">
    <property type="entry name" value="PSI_RLU"/>
    <property type="match status" value="1"/>
</dbReference>
<dbReference type="GO" id="GO:0003723">
    <property type="term" value="F:RNA binding"/>
    <property type="evidence" value="ECO:0007669"/>
    <property type="project" value="InterPro"/>
</dbReference>
<dbReference type="InterPro" id="IPR006145">
    <property type="entry name" value="PsdUridine_synth_RsuA/RluA"/>
</dbReference>
<evidence type="ECO:0000313" key="5">
    <source>
        <dbReference type="Proteomes" id="UP000265715"/>
    </source>
</evidence>
<feature type="domain" description="Pseudouridine synthase RsuA/RluA-like" evidence="3">
    <location>
        <begin position="91"/>
        <end position="237"/>
    </location>
</feature>
<organism evidence="4 5">
    <name type="scientific">Calidithermus terrae</name>
    <dbReference type="NCBI Taxonomy" id="1408545"/>
    <lineage>
        <taxon>Bacteria</taxon>
        <taxon>Thermotogati</taxon>
        <taxon>Deinococcota</taxon>
        <taxon>Deinococci</taxon>
        <taxon>Thermales</taxon>
        <taxon>Thermaceae</taxon>
        <taxon>Calidithermus</taxon>
    </lineage>
</organism>
<comment type="catalytic activity">
    <reaction evidence="2">
        <text>a uridine in RNA = a pseudouridine in RNA</text>
        <dbReference type="Rhea" id="RHEA:48348"/>
        <dbReference type="Rhea" id="RHEA-COMP:12068"/>
        <dbReference type="Rhea" id="RHEA-COMP:12069"/>
        <dbReference type="ChEBI" id="CHEBI:65314"/>
        <dbReference type="ChEBI" id="CHEBI:65315"/>
    </reaction>
</comment>
<dbReference type="AlphaFoldDB" id="A0A399EWT6"/>
<dbReference type="InterPro" id="IPR006225">
    <property type="entry name" value="PsdUridine_synth_RluC/D"/>
</dbReference>
<dbReference type="EC" id="5.4.99.-" evidence="2"/>
<dbReference type="InterPro" id="IPR006224">
    <property type="entry name" value="PsdUridine_synth_RluA-like_CS"/>
</dbReference>
<evidence type="ECO:0000256" key="2">
    <source>
        <dbReference type="RuleBase" id="RU362028"/>
    </source>
</evidence>
<dbReference type="GO" id="GO:0140098">
    <property type="term" value="F:catalytic activity, acting on RNA"/>
    <property type="evidence" value="ECO:0007669"/>
    <property type="project" value="UniProtKB-ARBA"/>
</dbReference>
<dbReference type="GO" id="GO:0000455">
    <property type="term" value="P:enzyme-directed rRNA pseudouridine synthesis"/>
    <property type="evidence" value="ECO:0007669"/>
    <property type="project" value="TreeGrafter"/>
</dbReference>
<dbReference type="InterPro" id="IPR050188">
    <property type="entry name" value="RluA_PseudoU_synthase"/>
</dbReference>
<dbReference type="Proteomes" id="UP000265715">
    <property type="component" value="Unassembled WGS sequence"/>
</dbReference>
<evidence type="ECO:0000256" key="1">
    <source>
        <dbReference type="ARBA" id="ARBA00010876"/>
    </source>
</evidence>
<dbReference type="Gene3D" id="3.30.2350.10">
    <property type="entry name" value="Pseudouridine synthase"/>
    <property type="match status" value="1"/>
</dbReference>
<dbReference type="RefSeq" id="WP_119314468.1">
    <property type="nucleotide sequence ID" value="NZ_QXDL01000040.1"/>
</dbReference>
<evidence type="ECO:0000259" key="3">
    <source>
        <dbReference type="Pfam" id="PF00849"/>
    </source>
</evidence>
<keyword evidence="2 4" id="KW-0413">Isomerase</keyword>
<dbReference type="PANTHER" id="PTHR21600">
    <property type="entry name" value="MITOCHONDRIAL RNA PSEUDOURIDINE SYNTHASE"/>
    <property type="match status" value="1"/>
</dbReference>
<dbReference type="EMBL" id="QXDL01000040">
    <property type="protein sequence ID" value="RIH86992.1"/>
    <property type="molecule type" value="Genomic_DNA"/>
</dbReference>
<proteinExistence type="inferred from homology"/>
<accession>A0A399EWT6</accession>
<comment type="function">
    <text evidence="2">Responsible for synthesis of pseudouridine from uracil.</text>
</comment>
<dbReference type="SUPFAM" id="SSF55120">
    <property type="entry name" value="Pseudouridine synthase"/>
    <property type="match status" value="1"/>
</dbReference>
<dbReference type="InterPro" id="IPR020103">
    <property type="entry name" value="PsdUridine_synth_cat_dom_sf"/>
</dbReference>
<dbReference type="OrthoDB" id="128480at2"/>
<name>A0A399EWT6_9DEIN</name>
<evidence type="ECO:0000313" key="4">
    <source>
        <dbReference type="EMBL" id="RIH86992.1"/>
    </source>
</evidence>
<dbReference type="Pfam" id="PF00849">
    <property type="entry name" value="PseudoU_synth_2"/>
    <property type="match status" value="1"/>
</dbReference>
<dbReference type="PANTHER" id="PTHR21600:SF88">
    <property type="entry name" value="RNA PSEUDOURIDINE SYNTHASE 5"/>
    <property type="match status" value="1"/>
</dbReference>
<keyword evidence="5" id="KW-1185">Reference proteome</keyword>
<sequence>MPLNRGYSYREELDRRALGHTVLSYLALRYRHSSPREWAARLARGEVWLDGAVAGGGEPLRPGQTLVWHRPPWEEEPAPRHYGIVYQDAAVLAVNKPSGLPTVPAGGFLHNTLLSLVRERFPTANPVHRLGRGTSGLVLFALEGTAASRLGRAWAGRGVEKTYRALASGVAAQDRYDLRTPIGPVPHPRLGSVYAASPAGKPSHSVAWVLERRPEATLFAVRILTGRPHQIRIHLAALGHPLVGDPLYGAGGQPLPGLPGLPGDGGYFLHAERLVFPHPVSGEELVLEAPVPPELATGAVATPP</sequence>
<reference evidence="4 5" key="1">
    <citation type="submission" date="2018-08" db="EMBL/GenBank/DDBJ databases">
        <title>Meiothermus terrae DSM 26712 genome sequencing project.</title>
        <authorList>
            <person name="Da Costa M.S."/>
            <person name="Albuquerque L."/>
            <person name="Raposo P."/>
            <person name="Froufe H.J.C."/>
            <person name="Barroso C.S."/>
            <person name="Egas C."/>
        </authorList>
    </citation>
    <scope>NUCLEOTIDE SEQUENCE [LARGE SCALE GENOMIC DNA]</scope>
    <source>
        <strain evidence="4 5">DSM 26712</strain>
    </source>
</reference>
<protein>
    <recommendedName>
        <fullName evidence="2">Pseudouridine synthase</fullName>
        <ecNumber evidence="2">5.4.99.-</ecNumber>
    </recommendedName>
</protein>